<feature type="transmembrane region" description="Helical" evidence="12">
    <location>
        <begin position="723"/>
        <end position="751"/>
    </location>
</feature>
<gene>
    <name evidence="14" type="ORF">H8S23_10855</name>
</gene>
<dbReference type="SFLD" id="SFLDG00002">
    <property type="entry name" value="C1.7:_P-type_atpase_like"/>
    <property type="match status" value="1"/>
</dbReference>
<keyword evidence="3 12" id="KW-0812">Transmembrane</keyword>
<evidence type="ECO:0000256" key="1">
    <source>
        <dbReference type="ARBA" id="ARBA00004141"/>
    </source>
</evidence>
<evidence type="ECO:0000259" key="13">
    <source>
        <dbReference type="SMART" id="SM00831"/>
    </source>
</evidence>
<comment type="catalytic activity">
    <reaction evidence="10">
        <text>Ca(2+)(in) + ATP + H2O = Ca(2+)(out) + ADP + phosphate + H(+)</text>
        <dbReference type="Rhea" id="RHEA:18105"/>
        <dbReference type="ChEBI" id="CHEBI:15377"/>
        <dbReference type="ChEBI" id="CHEBI:15378"/>
        <dbReference type="ChEBI" id="CHEBI:29108"/>
        <dbReference type="ChEBI" id="CHEBI:30616"/>
        <dbReference type="ChEBI" id="CHEBI:43474"/>
        <dbReference type="ChEBI" id="CHEBI:456216"/>
        <dbReference type="EC" id="7.2.2.10"/>
    </reaction>
</comment>
<dbReference type="SMART" id="SM00831">
    <property type="entry name" value="Cation_ATPase_N"/>
    <property type="match status" value="1"/>
</dbReference>
<accession>A0A923I8V6</accession>
<dbReference type="Proteomes" id="UP000659630">
    <property type="component" value="Unassembled WGS sequence"/>
</dbReference>
<feature type="transmembrane region" description="Helical" evidence="12">
    <location>
        <begin position="826"/>
        <end position="844"/>
    </location>
</feature>
<dbReference type="SUPFAM" id="SSF56784">
    <property type="entry name" value="HAD-like"/>
    <property type="match status" value="1"/>
</dbReference>
<dbReference type="PRINTS" id="PR00120">
    <property type="entry name" value="HATPASE"/>
</dbReference>
<proteinExistence type="inferred from homology"/>
<evidence type="ECO:0000256" key="5">
    <source>
        <dbReference type="ARBA" id="ARBA00022840"/>
    </source>
</evidence>
<dbReference type="InterPro" id="IPR023298">
    <property type="entry name" value="ATPase_P-typ_TM_dom_sf"/>
</dbReference>
<dbReference type="FunFam" id="3.40.50.1000:FF:000028">
    <property type="entry name" value="Calcium-transporting P-type ATPase, putative"/>
    <property type="match status" value="1"/>
</dbReference>
<evidence type="ECO:0000256" key="9">
    <source>
        <dbReference type="ARBA" id="ARBA00023136"/>
    </source>
</evidence>
<dbReference type="Pfam" id="PF13246">
    <property type="entry name" value="Cation_ATPase"/>
    <property type="match status" value="1"/>
</dbReference>
<dbReference type="GO" id="GO:0016887">
    <property type="term" value="F:ATP hydrolysis activity"/>
    <property type="evidence" value="ECO:0007669"/>
    <property type="project" value="InterPro"/>
</dbReference>
<dbReference type="InterPro" id="IPR008250">
    <property type="entry name" value="ATPase_P-typ_transduc_dom_A_sf"/>
</dbReference>
<evidence type="ECO:0000256" key="2">
    <source>
        <dbReference type="ARBA" id="ARBA00005675"/>
    </source>
</evidence>
<dbReference type="FunFam" id="1.20.1110.10:FF:000065">
    <property type="entry name" value="Sarcoplasmic/endoplasmic reticulum calcium ATPase 1"/>
    <property type="match status" value="1"/>
</dbReference>
<dbReference type="InterPro" id="IPR059000">
    <property type="entry name" value="ATPase_P-type_domA"/>
</dbReference>
<evidence type="ECO:0000256" key="8">
    <source>
        <dbReference type="ARBA" id="ARBA00022989"/>
    </source>
</evidence>
<dbReference type="EMBL" id="JACONZ010000004">
    <property type="protein sequence ID" value="MBC5582004.1"/>
    <property type="molecule type" value="Genomic_DNA"/>
</dbReference>
<feature type="transmembrane region" description="Helical" evidence="12">
    <location>
        <begin position="37"/>
        <end position="59"/>
    </location>
</feature>
<dbReference type="SUPFAM" id="SSF81653">
    <property type="entry name" value="Calcium ATPase, transduction domain A"/>
    <property type="match status" value="1"/>
</dbReference>
<evidence type="ECO:0000256" key="11">
    <source>
        <dbReference type="SAM" id="MobiDB-lite"/>
    </source>
</evidence>
<dbReference type="InterPro" id="IPR036412">
    <property type="entry name" value="HAD-like_sf"/>
</dbReference>
<dbReference type="SFLD" id="SFLDF00027">
    <property type="entry name" value="p-type_atpase"/>
    <property type="match status" value="1"/>
</dbReference>
<feature type="transmembrane region" description="Helical" evidence="12">
    <location>
        <begin position="246"/>
        <end position="274"/>
    </location>
</feature>
<evidence type="ECO:0000256" key="12">
    <source>
        <dbReference type="SAM" id="Phobius"/>
    </source>
</evidence>
<dbReference type="RefSeq" id="WP_186888374.1">
    <property type="nucleotide sequence ID" value="NZ_JACONZ010000004.1"/>
</dbReference>
<dbReference type="Gene3D" id="3.40.50.1000">
    <property type="entry name" value="HAD superfamily/HAD-like"/>
    <property type="match status" value="1"/>
</dbReference>
<feature type="region of interest" description="Disordered" evidence="11">
    <location>
        <begin position="1"/>
        <end position="27"/>
    </location>
</feature>
<dbReference type="InterPro" id="IPR018303">
    <property type="entry name" value="ATPase_P-typ_P_site"/>
</dbReference>
<organism evidence="14 15">
    <name type="scientific">Anaerofilum hominis</name>
    <dbReference type="NCBI Taxonomy" id="2763016"/>
    <lineage>
        <taxon>Bacteria</taxon>
        <taxon>Bacillati</taxon>
        <taxon>Bacillota</taxon>
        <taxon>Clostridia</taxon>
        <taxon>Eubacteriales</taxon>
        <taxon>Oscillospiraceae</taxon>
        <taxon>Anaerofilum</taxon>
    </lineage>
</organism>
<evidence type="ECO:0000313" key="15">
    <source>
        <dbReference type="Proteomes" id="UP000659630"/>
    </source>
</evidence>
<evidence type="ECO:0000256" key="3">
    <source>
        <dbReference type="ARBA" id="ARBA00022692"/>
    </source>
</evidence>
<evidence type="ECO:0000256" key="7">
    <source>
        <dbReference type="ARBA" id="ARBA00022967"/>
    </source>
</evidence>
<evidence type="ECO:0000256" key="4">
    <source>
        <dbReference type="ARBA" id="ARBA00022741"/>
    </source>
</evidence>
<dbReference type="GO" id="GO:0005388">
    <property type="term" value="F:P-type calcium transporter activity"/>
    <property type="evidence" value="ECO:0007669"/>
    <property type="project" value="UniProtKB-EC"/>
</dbReference>
<keyword evidence="7" id="KW-1278">Translocase</keyword>
<keyword evidence="8 12" id="KW-1133">Transmembrane helix</keyword>
<keyword evidence="9 12" id="KW-0472">Membrane</keyword>
<dbReference type="SUPFAM" id="SSF81665">
    <property type="entry name" value="Calcium ATPase, transmembrane domain M"/>
    <property type="match status" value="1"/>
</dbReference>
<dbReference type="Pfam" id="PF00689">
    <property type="entry name" value="Cation_ATPase_C"/>
    <property type="match status" value="1"/>
</dbReference>
<dbReference type="InterPro" id="IPR023214">
    <property type="entry name" value="HAD_sf"/>
</dbReference>
<dbReference type="InterPro" id="IPR023299">
    <property type="entry name" value="ATPase_P-typ_cyto_dom_N"/>
</dbReference>
<feature type="domain" description="Cation-transporting P-type ATPase N-terminal" evidence="13">
    <location>
        <begin position="1"/>
        <end position="61"/>
    </location>
</feature>
<comment type="subcellular location">
    <subcellularLocation>
        <location evidence="1">Membrane</location>
        <topology evidence="1">Multi-pass membrane protein</topology>
    </subcellularLocation>
</comment>
<feature type="transmembrane region" description="Helical" evidence="12">
    <location>
        <begin position="792"/>
        <end position="814"/>
    </location>
</feature>
<dbReference type="GO" id="GO:0016020">
    <property type="term" value="C:membrane"/>
    <property type="evidence" value="ECO:0007669"/>
    <property type="project" value="UniProtKB-SubCell"/>
</dbReference>
<dbReference type="PANTHER" id="PTHR42861">
    <property type="entry name" value="CALCIUM-TRANSPORTING ATPASE"/>
    <property type="match status" value="1"/>
</dbReference>
<keyword evidence="4" id="KW-0547">Nucleotide-binding</keyword>
<dbReference type="PRINTS" id="PR00119">
    <property type="entry name" value="CATATPASE"/>
</dbReference>
<comment type="similarity">
    <text evidence="2">Belongs to the cation transport ATPase (P-type) (TC 3.A.3) family. Type IIA subfamily.</text>
</comment>
<feature type="transmembrane region" description="Helical" evidence="12">
    <location>
        <begin position="763"/>
        <end position="780"/>
    </location>
</feature>
<dbReference type="InterPro" id="IPR006068">
    <property type="entry name" value="ATPase_P-typ_cation-transptr_C"/>
</dbReference>
<dbReference type="InterPro" id="IPR004014">
    <property type="entry name" value="ATPase_P-typ_cation-transptr_N"/>
</dbReference>
<dbReference type="Gene3D" id="2.70.150.10">
    <property type="entry name" value="Calcium-transporting ATPase, cytoplasmic transduction domain A"/>
    <property type="match status" value="1"/>
</dbReference>
<dbReference type="Gene3D" id="1.20.1110.10">
    <property type="entry name" value="Calcium-transporting ATPase, transmembrane domain"/>
    <property type="match status" value="1"/>
</dbReference>
<evidence type="ECO:0000256" key="10">
    <source>
        <dbReference type="ARBA" id="ARBA00048694"/>
    </source>
</evidence>
<dbReference type="Gene3D" id="3.40.1110.10">
    <property type="entry name" value="Calcium-transporting ATPase, cytoplasmic domain N"/>
    <property type="match status" value="1"/>
</dbReference>
<keyword evidence="15" id="KW-1185">Reference proteome</keyword>
<keyword evidence="5" id="KW-0067">ATP-binding</keyword>
<dbReference type="Pfam" id="PF00690">
    <property type="entry name" value="Cation_ATPase_N"/>
    <property type="match status" value="1"/>
</dbReference>
<name>A0A923I8V6_9FIRM</name>
<evidence type="ECO:0000313" key="14">
    <source>
        <dbReference type="EMBL" id="MBC5582004.1"/>
    </source>
</evidence>
<dbReference type="NCBIfam" id="TIGR01494">
    <property type="entry name" value="ATPase_P-type"/>
    <property type="match status" value="3"/>
</dbReference>
<dbReference type="InterPro" id="IPR001757">
    <property type="entry name" value="P_typ_ATPase"/>
</dbReference>
<evidence type="ECO:0000256" key="6">
    <source>
        <dbReference type="ARBA" id="ARBA00022842"/>
    </source>
</evidence>
<comment type="caution">
    <text evidence="14">The sequence shown here is derived from an EMBL/GenBank/DDBJ whole genome shotgun (WGS) entry which is preliminary data.</text>
</comment>
<feature type="transmembrane region" description="Helical" evidence="12">
    <location>
        <begin position="65"/>
        <end position="81"/>
    </location>
</feature>
<dbReference type="SFLD" id="SFLDS00003">
    <property type="entry name" value="Haloacid_Dehalogenase"/>
    <property type="match status" value="1"/>
</dbReference>
<dbReference type="PROSITE" id="PS00154">
    <property type="entry name" value="ATPASE_E1_E2"/>
    <property type="match status" value="1"/>
</dbReference>
<dbReference type="SUPFAM" id="SSF81660">
    <property type="entry name" value="Metal cation-transporting ATPase, ATP-binding domain N"/>
    <property type="match status" value="1"/>
</dbReference>
<dbReference type="Pfam" id="PF00122">
    <property type="entry name" value="E1-E2_ATPase"/>
    <property type="match status" value="1"/>
</dbReference>
<dbReference type="GO" id="GO:0005524">
    <property type="term" value="F:ATP binding"/>
    <property type="evidence" value="ECO:0007669"/>
    <property type="project" value="UniProtKB-KW"/>
</dbReference>
<sequence>MQTGGRGLSSQEAKQRLEQHGPNTLSRKKSTSAVGMFLAQFKDLMIVILAIATVLSALLGETTEAVTIIAIVLLNAVMGFVQEYRTEKTLEALKALSAPVAKVWRDGRLVTLAAEELVPGDLLSLTAGDRIPADASAEGCVALSSDESIITGESVPVAKKNGSKLYMGATIAAGHCEARVTATGMDTEMGHIAGMLEEHREEKTPLQQRLDELGKFVAVACIVVCLAVSAIGYFKGESLMNMILTGISLSVAAIPEGMPAIVTIVLALSVGRILKKGAVIRKLHAVETLGSAGVICTDKTGTLTQNKMTVKEIYCGGRGIAVGGDGYAAQGSFSCAGKYVDAAGDPLLGRLFAVMALCTEARVTLKKDRYEVQGDPTETALLVAAGKAGVTREKLLAEWKPTGERPFDSARKMMSVTVRGRGGDLLLCKGAPDVLLGHCSRVALPGGSRPMTAADRREIENAAEAMAKRALRVIGLAESPDPGTGEKDLVFLGLAGMIDPPRPEVAPAVRQCRRAGIKPVMITGDHRDTAAAIAREVGILRPGDEVLTGAQIEKLTDAELAAKCRRVSVYARVSPAHKLRIVKAWKAAGKVVAMTGDGVNDAPAVKAADIGVAMGISGTDVTKEAASVVILDDNFATIVSAVEEGRVIYQNIRSFIRYLLTCNLGEVLSMLFSMMLGAPVALLPIQILMVNLLTDGLPAIALGMEPPSHKIMEKPPRPKKEGLFAHGLMATIIVRGIFLGACTSGAFYSVYQMSGGDIVLARSAGYLVLVLSQMVHIFECRGKGFSLTGNPYLIFASLVSVSSTLLTVYLPVLQPIFRTTAVGPEYALPVLTGIFAGPVLFFVLRKTWHLLRRGRRPS</sequence>
<dbReference type="AlphaFoldDB" id="A0A923I8V6"/>
<keyword evidence="6" id="KW-0460">Magnesium</keyword>
<feature type="transmembrane region" description="Helical" evidence="12">
    <location>
        <begin position="213"/>
        <end position="234"/>
    </location>
</feature>
<reference evidence="14" key="1">
    <citation type="submission" date="2020-08" db="EMBL/GenBank/DDBJ databases">
        <title>Genome public.</title>
        <authorList>
            <person name="Liu C."/>
            <person name="Sun Q."/>
        </authorList>
    </citation>
    <scope>NUCLEOTIDE SEQUENCE</scope>
    <source>
        <strain evidence="14">BX8</strain>
    </source>
</reference>
<dbReference type="InterPro" id="IPR044492">
    <property type="entry name" value="P_typ_ATPase_HD_dom"/>
</dbReference>
<protein>
    <submittedName>
        <fullName evidence="14">Cation-translocating P-type ATPase</fullName>
    </submittedName>
</protein>